<proteinExistence type="predicted"/>
<dbReference type="Proteomes" id="UP000694388">
    <property type="component" value="Unplaced"/>
</dbReference>
<dbReference type="AlphaFoldDB" id="A0A8C4WXF1"/>
<evidence type="ECO:0000313" key="2">
    <source>
        <dbReference type="Proteomes" id="UP000694388"/>
    </source>
</evidence>
<name>A0A8C4WXF1_EPTBU</name>
<reference evidence="1" key="2">
    <citation type="submission" date="2025-09" db="UniProtKB">
        <authorList>
            <consortium name="Ensembl"/>
        </authorList>
    </citation>
    <scope>IDENTIFICATION</scope>
</reference>
<dbReference type="InterPro" id="IPR040127">
    <property type="entry name" value="BMERB"/>
</dbReference>
<protein>
    <recommendedName>
        <fullName evidence="3">BMERB domain-containing protein</fullName>
    </recommendedName>
</protein>
<reference evidence="1" key="1">
    <citation type="submission" date="2025-08" db="UniProtKB">
        <authorList>
            <consortium name="Ensembl"/>
        </authorList>
    </citation>
    <scope>IDENTIFICATION</scope>
</reference>
<accession>A0A8C4WXF1</accession>
<keyword evidence="2" id="KW-1185">Reference proteome</keyword>
<dbReference type="PANTHER" id="PTHR22704:SF2">
    <property type="entry name" value="BMERB DOMAIN-CONTAINING PROTEIN"/>
    <property type="match status" value="1"/>
</dbReference>
<sequence>MADRSVSMHDVQEELVSIEALKERLIRRESELRYIWLCGADEARPTWSRQREEEIMSMVQALVDKRDILVEDLELERRRYGFSIKLLNRHSFKSDRKAQQATCTTRQSGVNLIGSRMNTGLTWSQPHSLLEQDELAPTAAVSLKTNLSLSLAAR</sequence>
<dbReference type="PANTHER" id="PTHR22704">
    <property type="entry name" value="BMERB DOMAIN-CONTAINING PROTEIN 1-RELATED"/>
    <property type="match status" value="1"/>
</dbReference>
<dbReference type="Ensembl" id="ENSEBUT00000018448.1">
    <property type="protein sequence ID" value="ENSEBUP00000017873.1"/>
    <property type="gene ID" value="ENSEBUG00000011171.1"/>
</dbReference>
<evidence type="ECO:0008006" key="3">
    <source>
        <dbReference type="Google" id="ProtNLM"/>
    </source>
</evidence>
<organism evidence="1 2">
    <name type="scientific">Eptatretus burgeri</name>
    <name type="common">Inshore hagfish</name>
    <dbReference type="NCBI Taxonomy" id="7764"/>
    <lineage>
        <taxon>Eukaryota</taxon>
        <taxon>Metazoa</taxon>
        <taxon>Chordata</taxon>
        <taxon>Craniata</taxon>
        <taxon>Vertebrata</taxon>
        <taxon>Cyclostomata</taxon>
        <taxon>Myxini</taxon>
        <taxon>Myxiniformes</taxon>
        <taxon>Myxinidae</taxon>
        <taxon>Eptatretinae</taxon>
        <taxon>Eptatretus</taxon>
    </lineage>
</organism>
<evidence type="ECO:0000313" key="1">
    <source>
        <dbReference type="Ensembl" id="ENSEBUP00000017873.1"/>
    </source>
</evidence>